<dbReference type="AlphaFoldDB" id="A0A0G4NU97"/>
<evidence type="ECO:0000313" key="1">
    <source>
        <dbReference type="EMBL" id="CRL17667.1"/>
    </source>
</evidence>
<evidence type="ECO:0000313" key="2">
    <source>
        <dbReference type="Proteomes" id="UP000053732"/>
    </source>
</evidence>
<gene>
    <name evidence="1" type="ORF">PCAMFM013_S001g000627</name>
</gene>
<name>A0A0G4NU97_PENC3</name>
<accession>A0A0G4NU97</accession>
<dbReference type="EMBL" id="HG793134">
    <property type="protein sequence ID" value="CRL17667.1"/>
    <property type="molecule type" value="Genomic_DNA"/>
</dbReference>
<sequence>MGMVDQVSPKRSCIYRFVISSASLAEEYAAVDVIHNTPTSIGLHEGASLINGTYGSTYLPDSWKNTLRTTQFVYIPIEDWHWPMDMLKHVIELTNQYVADAYEVGGYYKVKRAVERGCVCREISYGSCGGLCPIFVWA</sequence>
<keyword evidence="2" id="KW-1185">Reference proteome</keyword>
<reference evidence="1 2" key="1">
    <citation type="journal article" date="2014" name="Nat. Commun.">
        <title>Multiple recent horizontal transfers of a large genomic region in cheese making fungi.</title>
        <authorList>
            <person name="Cheeseman K."/>
            <person name="Ropars J."/>
            <person name="Renault P."/>
            <person name="Dupont J."/>
            <person name="Gouzy J."/>
            <person name="Branca A."/>
            <person name="Abraham A.L."/>
            <person name="Ceppi M."/>
            <person name="Conseiller E."/>
            <person name="Debuchy R."/>
            <person name="Malagnac F."/>
            <person name="Goarin A."/>
            <person name="Silar P."/>
            <person name="Lacoste S."/>
            <person name="Sallet E."/>
            <person name="Bensimon A."/>
            <person name="Giraud T."/>
            <person name="Brygoo Y."/>
        </authorList>
    </citation>
    <scope>NUCLEOTIDE SEQUENCE [LARGE SCALE GENOMIC DNA]</scope>
    <source>
        <strain evidence="2">FM 013</strain>
    </source>
</reference>
<dbReference type="Proteomes" id="UP000053732">
    <property type="component" value="Unassembled WGS sequence"/>
</dbReference>
<organism evidence="1 2">
    <name type="scientific">Penicillium camemberti (strain FM 013)</name>
    <dbReference type="NCBI Taxonomy" id="1429867"/>
    <lineage>
        <taxon>Eukaryota</taxon>
        <taxon>Fungi</taxon>
        <taxon>Dikarya</taxon>
        <taxon>Ascomycota</taxon>
        <taxon>Pezizomycotina</taxon>
        <taxon>Eurotiomycetes</taxon>
        <taxon>Eurotiomycetidae</taxon>
        <taxon>Eurotiales</taxon>
        <taxon>Aspergillaceae</taxon>
        <taxon>Penicillium</taxon>
    </lineage>
</organism>
<proteinExistence type="predicted"/>
<protein>
    <submittedName>
        <fullName evidence="1">Str. FM013</fullName>
    </submittedName>
</protein>